<protein>
    <submittedName>
        <fullName evidence="5">AraC-type DNA-binding protein</fullName>
    </submittedName>
</protein>
<name>A0A1G4WUC6_9MYCO</name>
<keyword evidence="2 5" id="KW-0238">DNA-binding</keyword>
<dbReference type="InterPro" id="IPR009594">
    <property type="entry name" value="Tscrpt_reg_HTH_AraC_N"/>
</dbReference>
<dbReference type="Pfam" id="PF12833">
    <property type="entry name" value="HTH_18"/>
    <property type="match status" value="1"/>
</dbReference>
<dbReference type="PROSITE" id="PS01124">
    <property type="entry name" value="HTH_ARAC_FAMILY_2"/>
    <property type="match status" value="1"/>
</dbReference>
<organism evidence="5 6">
    <name type="scientific">Mycolicibacterium fluoranthenivorans</name>
    <dbReference type="NCBI Taxonomy" id="258505"/>
    <lineage>
        <taxon>Bacteria</taxon>
        <taxon>Bacillati</taxon>
        <taxon>Actinomycetota</taxon>
        <taxon>Actinomycetes</taxon>
        <taxon>Mycobacteriales</taxon>
        <taxon>Mycobacteriaceae</taxon>
        <taxon>Mycolicibacterium</taxon>
    </lineage>
</organism>
<dbReference type="EMBL" id="FMUB01000010">
    <property type="protein sequence ID" value="SCX29193.1"/>
    <property type="molecule type" value="Genomic_DNA"/>
</dbReference>
<dbReference type="RefSeq" id="WP_090362109.1">
    <property type="nucleotide sequence ID" value="NZ_FMUB01000010.1"/>
</dbReference>
<dbReference type="SUPFAM" id="SSF46689">
    <property type="entry name" value="Homeodomain-like"/>
    <property type="match status" value="2"/>
</dbReference>
<sequence length="294" mass="31944">MAVSEREAASALVSELSKLARHEGANAGAWPGLTTYRFTRPTRPGFDDIDRLALAVIVPATQATDEMCYRVLGDRRDTGCGVVAASVPRPAWCLVLQIEPQLVRAVGENVRGRAQAKDLDPRGVSPLDTEMSYTVARFLGALTSADDRRVLAPLYLQELVYRVLQREQRVTLVELAAAQTIRSPIGSALSYISANLAEPLRVDTLAAQACLSPSAFSRAFRDLTAQSPYQYVKEKRLDHARRLLDGGQVGVTAVSREVGYTSVSHFIKEFHGRYGVTPGRYAGARPDSWGAAAG</sequence>
<gene>
    <name evidence="5" type="ORF">SAMN02799620_04774</name>
</gene>
<evidence type="ECO:0000256" key="1">
    <source>
        <dbReference type="ARBA" id="ARBA00023015"/>
    </source>
</evidence>
<dbReference type="Proteomes" id="UP000199707">
    <property type="component" value="Unassembled WGS sequence"/>
</dbReference>
<dbReference type="Gene3D" id="1.10.10.60">
    <property type="entry name" value="Homeodomain-like"/>
    <property type="match status" value="2"/>
</dbReference>
<dbReference type="PANTHER" id="PTHR43436:SF1">
    <property type="entry name" value="TRANSCRIPTIONAL REGULATORY PROTEIN"/>
    <property type="match status" value="1"/>
</dbReference>
<feature type="domain" description="HTH araC/xylS-type" evidence="4">
    <location>
        <begin position="186"/>
        <end position="284"/>
    </location>
</feature>
<dbReference type="InterPro" id="IPR018060">
    <property type="entry name" value="HTH_AraC"/>
</dbReference>
<dbReference type="GO" id="GO:0043565">
    <property type="term" value="F:sequence-specific DNA binding"/>
    <property type="evidence" value="ECO:0007669"/>
    <property type="project" value="InterPro"/>
</dbReference>
<dbReference type="InterPro" id="IPR020449">
    <property type="entry name" value="Tscrpt_reg_AraC-type_HTH"/>
</dbReference>
<evidence type="ECO:0000256" key="3">
    <source>
        <dbReference type="ARBA" id="ARBA00023163"/>
    </source>
</evidence>
<dbReference type="PRINTS" id="PR00032">
    <property type="entry name" value="HTHARAC"/>
</dbReference>
<dbReference type="SMART" id="SM00342">
    <property type="entry name" value="HTH_ARAC"/>
    <property type="match status" value="1"/>
</dbReference>
<evidence type="ECO:0000313" key="5">
    <source>
        <dbReference type="EMBL" id="SCX29193.1"/>
    </source>
</evidence>
<evidence type="ECO:0000256" key="2">
    <source>
        <dbReference type="ARBA" id="ARBA00023125"/>
    </source>
</evidence>
<dbReference type="GO" id="GO:0003700">
    <property type="term" value="F:DNA-binding transcription factor activity"/>
    <property type="evidence" value="ECO:0007669"/>
    <property type="project" value="InterPro"/>
</dbReference>
<dbReference type="STRING" id="1502745.SAMN02799620_04774"/>
<evidence type="ECO:0000313" key="6">
    <source>
        <dbReference type="Proteomes" id="UP000199707"/>
    </source>
</evidence>
<keyword evidence="3" id="KW-0804">Transcription</keyword>
<evidence type="ECO:0000259" key="4">
    <source>
        <dbReference type="PROSITE" id="PS01124"/>
    </source>
</evidence>
<reference evidence="6" key="1">
    <citation type="submission" date="2016-10" db="EMBL/GenBank/DDBJ databases">
        <authorList>
            <person name="Varghese N."/>
            <person name="Submissions S."/>
        </authorList>
    </citation>
    <scope>NUCLEOTIDE SEQUENCE [LARGE SCALE GENOMIC DNA]</scope>
    <source>
        <strain evidence="6">UNC267MFSha1.1M11</strain>
    </source>
</reference>
<dbReference type="AlphaFoldDB" id="A0A1G4WUC6"/>
<proteinExistence type="predicted"/>
<accession>A0A1G4WUC6</accession>
<keyword evidence="1" id="KW-0805">Transcription regulation</keyword>
<dbReference type="PANTHER" id="PTHR43436">
    <property type="entry name" value="ARAC-FAMILY TRANSCRIPTIONAL REGULATOR"/>
    <property type="match status" value="1"/>
</dbReference>
<dbReference type="InterPro" id="IPR009057">
    <property type="entry name" value="Homeodomain-like_sf"/>
</dbReference>
<dbReference type="Pfam" id="PF06719">
    <property type="entry name" value="AraC_N"/>
    <property type="match status" value="1"/>
</dbReference>